<protein>
    <submittedName>
        <fullName evidence="1">Uncharacterized protein</fullName>
    </submittedName>
</protein>
<dbReference type="EMBL" id="CP048222">
    <property type="protein sequence ID" value="QHT69105.1"/>
    <property type="molecule type" value="Genomic_DNA"/>
</dbReference>
<accession>A0A6C0GM53</accession>
<sequence length="69" mass="8138">MKKNYLRLPFMIKIILLTALLLAGKFSRQYTPQYSSDFSAKTIPFPDSLQVKSDYNHHIIEYVNWASER</sequence>
<reference evidence="1 2" key="1">
    <citation type="submission" date="2020-01" db="EMBL/GenBank/DDBJ databases">
        <authorList>
            <person name="Kim M.K."/>
        </authorList>
    </citation>
    <scope>NUCLEOTIDE SEQUENCE [LARGE SCALE GENOMIC DNA]</scope>
    <source>
        <strain evidence="1 2">172606-1</strain>
    </source>
</reference>
<dbReference type="RefSeq" id="WP_162445098.1">
    <property type="nucleotide sequence ID" value="NZ_CP048222.1"/>
</dbReference>
<dbReference type="AlphaFoldDB" id="A0A6C0GM53"/>
<keyword evidence="2" id="KW-1185">Reference proteome</keyword>
<proteinExistence type="predicted"/>
<organism evidence="1 2">
    <name type="scientific">Rhodocytophaga rosea</name>
    <dbReference type="NCBI Taxonomy" id="2704465"/>
    <lineage>
        <taxon>Bacteria</taxon>
        <taxon>Pseudomonadati</taxon>
        <taxon>Bacteroidota</taxon>
        <taxon>Cytophagia</taxon>
        <taxon>Cytophagales</taxon>
        <taxon>Rhodocytophagaceae</taxon>
        <taxon>Rhodocytophaga</taxon>
    </lineage>
</organism>
<evidence type="ECO:0000313" key="2">
    <source>
        <dbReference type="Proteomes" id="UP000480178"/>
    </source>
</evidence>
<gene>
    <name evidence="1" type="ORF">GXP67_21890</name>
</gene>
<evidence type="ECO:0000313" key="1">
    <source>
        <dbReference type="EMBL" id="QHT69105.1"/>
    </source>
</evidence>
<name>A0A6C0GM53_9BACT</name>
<dbReference type="Proteomes" id="UP000480178">
    <property type="component" value="Chromosome"/>
</dbReference>
<dbReference type="KEGG" id="rhoz:GXP67_21890"/>